<gene>
    <name evidence="1" type="ORF">COW36_06745</name>
</gene>
<name>A0A2M7G7L4_9BACT</name>
<reference evidence="1 2" key="1">
    <citation type="submission" date="2017-09" db="EMBL/GenBank/DDBJ databases">
        <title>Depth-based differentiation of microbial function through sediment-hosted aquifers and enrichment of novel symbionts in the deep terrestrial subsurface.</title>
        <authorList>
            <person name="Probst A.J."/>
            <person name="Ladd B."/>
            <person name="Jarett J.K."/>
            <person name="Geller-Mcgrath D.E."/>
            <person name="Sieber C.M."/>
            <person name="Emerson J.B."/>
            <person name="Anantharaman K."/>
            <person name="Thomas B.C."/>
            <person name="Malmstrom R."/>
            <person name="Stieglmeier M."/>
            <person name="Klingl A."/>
            <person name="Woyke T."/>
            <person name="Ryan C.M."/>
            <person name="Banfield J.F."/>
        </authorList>
    </citation>
    <scope>NUCLEOTIDE SEQUENCE [LARGE SCALE GENOMIC DNA]</scope>
    <source>
        <strain evidence="1">CG17_big_fil_post_rev_8_21_14_2_50_48_46</strain>
    </source>
</reference>
<proteinExistence type="predicted"/>
<dbReference type="AlphaFoldDB" id="A0A2M7G7L4"/>
<evidence type="ECO:0000313" key="1">
    <source>
        <dbReference type="EMBL" id="PIW17965.1"/>
    </source>
</evidence>
<organism evidence="1 2">
    <name type="scientific">bacterium (Candidatus Blackallbacteria) CG17_big_fil_post_rev_8_21_14_2_50_48_46</name>
    <dbReference type="NCBI Taxonomy" id="2014261"/>
    <lineage>
        <taxon>Bacteria</taxon>
        <taxon>Candidatus Blackallbacteria</taxon>
    </lineage>
</organism>
<dbReference type="Proteomes" id="UP000231019">
    <property type="component" value="Unassembled WGS sequence"/>
</dbReference>
<sequence length="167" mass="19135">MSVSTYSFNHQLEKAERIERALDEHFQSIGARISPATLQAQRAGIDRWFKLPLHERTDWIPVEYKADFKASKTGNVFIELISVLRAGVIEAFGWAYSSQADWLFYCLPESGFVLHIEFAQLRKHLAAWVKQFEQKSAQNQGYISTGILVPLEVFGEISIRQIKLNFG</sequence>
<evidence type="ECO:0000313" key="2">
    <source>
        <dbReference type="Proteomes" id="UP000231019"/>
    </source>
</evidence>
<dbReference type="EMBL" id="PFFQ01000017">
    <property type="protein sequence ID" value="PIW17965.1"/>
    <property type="molecule type" value="Genomic_DNA"/>
</dbReference>
<comment type="caution">
    <text evidence="1">The sequence shown here is derived from an EMBL/GenBank/DDBJ whole genome shotgun (WGS) entry which is preliminary data.</text>
</comment>
<protein>
    <submittedName>
        <fullName evidence="1">Uncharacterized protein</fullName>
    </submittedName>
</protein>
<accession>A0A2M7G7L4</accession>